<feature type="region of interest" description="Disordered" evidence="1">
    <location>
        <begin position="1"/>
        <end position="38"/>
    </location>
</feature>
<proteinExistence type="predicted"/>
<organism evidence="2 3">
    <name type="scientific">Triticum urartu</name>
    <name type="common">Red wild einkorn</name>
    <name type="synonym">Crithodium urartu</name>
    <dbReference type="NCBI Taxonomy" id="4572"/>
    <lineage>
        <taxon>Eukaryota</taxon>
        <taxon>Viridiplantae</taxon>
        <taxon>Streptophyta</taxon>
        <taxon>Embryophyta</taxon>
        <taxon>Tracheophyta</taxon>
        <taxon>Spermatophyta</taxon>
        <taxon>Magnoliopsida</taxon>
        <taxon>Liliopsida</taxon>
        <taxon>Poales</taxon>
        <taxon>Poaceae</taxon>
        <taxon>BOP clade</taxon>
        <taxon>Pooideae</taxon>
        <taxon>Triticodae</taxon>
        <taxon>Triticeae</taxon>
        <taxon>Triticinae</taxon>
        <taxon>Triticum</taxon>
    </lineage>
</organism>
<feature type="compositionally biased region" description="Basic residues" evidence="1">
    <location>
        <begin position="27"/>
        <end position="38"/>
    </location>
</feature>
<keyword evidence="3" id="KW-1185">Reference proteome</keyword>
<evidence type="ECO:0000313" key="3">
    <source>
        <dbReference type="Proteomes" id="UP000015106"/>
    </source>
</evidence>
<sequence length="71" mass="7583">MPGADGGGRHAGDGQDGGLERQLLQARQRRRLHSRRQPRHLLAVGRRATAPGQHLVPEEGAAAVCCALHGF</sequence>
<reference evidence="2" key="2">
    <citation type="submission" date="2018-03" db="EMBL/GenBank/DDBJ databases">
        <title>The Triticum urartu genome reveals the dynamic nature of wheat genome evolution.</title>
        <authorList>
            <person name="Ling H."/>
            <person name="Ma B."/>
            <person name="Shi X."/>
            <person name="Liu H."/>
            <person name="Dong L."/>
            <person name="Sun H."/>
            <person name="Cao Y."/>
            <person name="Gao Q."/>
            <person name="Zheng S."/>
            <person name="Li Y."/>
            <person name="Yu Y."/>
            <person name="Du H."/>
            <person name="Qi M."/>
            <person name="Li Y."/>
            <person name="Yu H."/>
            <person name="Cui Y."/>
            <person name="Wang N."/>
            <person name="Chen C."/>
            <person name="Wu H."/>
            <person name="Zhao Y."/>
            <person name="Zhang J."/>
            <person name="Li Y."/>
            <person name="Zhou W."/>
            <person name="Zhang B."/>
            <person name="Hu W."/>
            <person name="Eijk M."/>
            <person name="Tang J."/>
            <person name="Witsenboer H."/>
            <person name="Zhao S."/>
            <person name="Li Z."/>
            <person name="Zhang A."/>
            <person name="Wang D."/>
            <person name="Liang C."/>
        </authorList>
    </citation>
    <scope>NUCLEOTIDE SEQUENCE [LARGE SCALE GENOMIC DNA]</scope>
    <source>
        <strain evidence="2">cv. G1812</strain>
    </source>
</reference>
<reference evidence="2" key="3">
    <citation type="submission" date="2022-06" db="UniProtKB">
        <authorList>
            <consortium name="EnsemblPlants"/>
        </authorList>
    </citation>
    <scope>IDENTIFICATION</scope>
</reference>
<evidence type="ECO:0000313" key="2">
    <source>
        <dbReference type="EnsemblPlants" id="TuG1812G0600002050.01.T01"/>
    </source>
</evidence>
<dbReference type="EnsemblPlants" id="TuG1812G0600002050.01.T01">
    <property type="protein sequence ID" value="TuG1812G0600002050.01.T01"/>
    <property type="gene ID" value="TuG1812G0600002050.01"/>
</dbReference>
<dbReference type="AlphaFoldDB" id="A0A8R7QR10"/>
<name>A0A8R7QR10_TRIUA</name>
<dbReference type="Proteomes" id="UP000015106">
    <property type="component" value="Chromosome 6"/>
</dbReference>
<accession>A0A8R7QR10</accession>
<reference evidence="3" key="1">
    <citation type="journal article" date="2013" name="Nature">
        <title>Draft genome of the wheat A-genome progenitor Triticum urartu.</title>
        <authorList>
            <person name="Ling H.Q."/>
            <person name="Zhao S."/>
            <person name="Liu D."/>
            <person name="Wang J."/>
            <person name="Sun H."/>
            <person name="Zhang C."/>
            <person name="Fan H."/>
            <person name="Li D."/>
            <person name="Dong L."/>
            <person name="Tao Y."/>
            <person name="Gao C."/>
            <person name="Wu H."/>
            <person name="Li Y."/>
            <person name="Cui Y."/>
            <person name="Guo X."/>
            <person name="Zheng S."/>
            <person name="Wang B."/>
            <person name="Yu K."/>
            <person name="Liang Q."/>
            <person name="Yang W."/>
            <person name="Lou X."/>
            <person name="Chen J."/>
            <person name="Feng M."/>
            <person name="Jian J."/>
            <person name="Zhang X."/>
            <person name="Luo G."/>
            <person name="Jiang Y."/>
            <person name="Liu J."/>
            <person name="Wang Z."/>
            <person name="Sha Y."/>
            <person name="Zhang B."/>
            <person name="Wu H."/>
            <person name="Tang D."/>
            <person name="Shen Q."/>
            <person name="Xue P."/>
            <person name="Zou S."/>
            <person name="Wang X."/>
            <person name="Liu X."/>
            <person name="Wang F."/>
            <person name="Yang Y."/>
            <person name="An X."/>
            <person name="Dong Z."/>
            <person name="Zhang K."/>
            <person name="Zhang X."/>
            <person name="Luo M.C."/>
            <person name="Dvorak J."/>
            <person name="Tong Y."/>
            <person name="Wang J."/>
            <person name="Yang H."/>
            <person name="Li Z."/>
            <person name="Wang D."/>
            <person name="Zhang A."/>
            <person name="Wang J."/>
        </authorList>
    </citation>
    <scope>NUCLEOTIDE SEQUENCE</scope>
    <source>
        <strain evidence="3">cv. G1812</strain>
    </source>
</reference>
<dbReference type="Gramene" id="TuG1812G0600002050.01.T01">
    <property type="protein sequence ID" value="TuG1812G0600002050.01.T01"/>
    <property type="gene ID" value="TuG1812G0600002050.01"/>
</dbReference>
<protein>
    <submittedName>
        <fullName evidence="2">Uncharacterized protein</fullName>
    </submittedName>
</protein>
<evidence type="ECO:0000256" key="1">
    <source>
        <dbReference type="SAM" id="MobiDB-lite"/>
    </source>
</evidence>